<evidence type="ECO:0000313" key="2">
    <source>
        <dbReference type="EMBL" id="MVM34529.1"/>
    </source>
</evidence>
<dbReference type="EMBL" id="WPIN01000016">
    <property type="protein sequence ID" value="MVM34529.1"/>
    <property type="molecule type" value="Genomic_DNA"/>
</dbReference>
<keyword evidence="3" id="KW-1185">Reference proteome</keyword>
<proteinExistence type="inferred from homology"/>
<dbReference type="Pfam" id="PF13561">
    <property type="entry name" value="adh_short_C2"/>
    <property type="match status" value="1"/>
</dbReference>
<dbReference type="InterPro" id="IPR036291">
    <property type="entry name" value="NAD(P)-bd_dom_sf"/>
</dbReference>
<reference evidence="2 3" key="1">
    <citation type="submission" date="2019-12" db="EMBL/GenBank/DDBJ databases">
        <title>Spirosoma sp. HMF4905 genome sequencing and assembly.</title>
        <authorList>
            <person name="Kang H."/>
            <person name="Cha I."/>
            <person name="Kim H."/>
            <person name="Joh K."/>
        </authorList>
    </citation>
    <scope>NUCLEOTIDE SEQUENCE [LARGE SCALE GENOMIC DNA]</scope>
    <source>
        <strain evidence="2 3">HMF4905</strain>
    </source>
</reference>
<organism evidence="2 3">
    <name type="scientific">Spirosoma arboris</name>
    <dbReference type="NCBI Taxonomy" id="2682092"/>
    <lineage>
        <taxon>Bacteria</taxon>
        <taxon>Pseudomonadati</taxon>
        <taxon>Bacteroidota</taxon>
        <taxon>Cytophagia</taxon>
        <taxon>Cytophagales</taxon>
        <taxon>Cytophagaceae</taxon>
        <taxon>Spirosoma</taxon>
    </lineage>
</organism>
<keyword evidence="2" id="KW-0560">Oxidoreductase</keyword>
<dbReference type="CDD" id="cd05233">
    <property type="entry name" value="SDR_c"/>
    <property type="match status" value="1"/>
</dbReference>
<accession>A0A7K1SL43</accession>
<dbReference type="Proteomes" id="UP000436006">
    <property type="component" value="Unassembled WGS sequence"/>
</dbReference>
<gene>
    <name evidence="2" type="ORF">GO755_31155</name>
</gene>
<dbReference type="GO" id="GO:0047936">
    <property type="term" value="F:glucose 1-dehydrogenase [NAD(P)+] activity"/>
    <property type="evidence" value="ECO:0007669"/>
    <property type="project" value="UniProtKB-EC"/>
</dbReference>
<dbReference type="Gene3D" id="3.40.50.720">
    <property type="entry name" value="NAD(P)-binding Rossmann-like Domain"/>
    <property type="match status" value="1"/>
</dbReference>
<name>A0A7K1SL43_9BACT</name>
<dbReference type="PANTHER" id="PTHR42760">
    <property type="entry name" value="SHORT-CHAIN DEHYDROGENASES/REDUCTASES FAMILY MEMBER"/>
    <property type="match status" value="1"/>
</dbReference>
<evidence type="ECO:0000313" key="3">
    <source>
        <dbReference type="Proteomes" id="UP000436006"/>
    </source>
</evidence>
<comment type="similarity">
    <text evidence="1">Belongs to the short-chain dehydrogenases/reductases (SDR) family.</text>
</comment>
<dbReference type="EC" id="1.1.1.47" evidence="2"/>
<dbReference type="SUPFAM" id="SSF51735">
    <property type="entry name" value="NAD(P)-binding Rossmann-fold domains"/>
    <property type="match status" value="1"/>
</dbReference>
<protein>
    <submittedName>
        <fullName evidence="2">Glucose 1-dehydrogenase</fullName>
        <ecNumber evidence="2">1.1.1.47</ecNumber>
    </submittedName>
</protein>
<dbReference type="InterPro" id="IPR020904">
    <property type="entry name" value="Sc_DH/Rdtase_CS"/>
</dbReference>
<evidence type="ECO:0000256" key="1">
    <source>
        <dbReference type="ARBA" id="ARBA00006484"/>
    </source>
</evidence>
<dbReference type="PRINTS" id="PR00081">
    <property type="entry name" value="GDHRDH"/>
</dbReference>
<dbReference type="InterPro" id="IPR002347">
    <property type="entry name" value="SDR_fam"/>
</dbReference>
<sequence length="249" mass="26457">MHTLKDKVALITGGSSGIGLATARLMAEEGAHVVIVGRDEQKLEAAANEIGHAAIPIRADASSISGINALIAKVKETYGRIDVLFANAGMSDCPPILETDEPFFDEIMDINVKGVFFLFTKAFPLLAANASVIFTSSVAHNKGRPGDPLYSMTKAAVRSLGRTLAMDEDVLAKKVRVNTVSPGTIQTPLTKQDTSEMDEMINNYVAATVPMQRWGQANEVAKAVVFLASDNSSYMTGSDLLVDGGLAQI</sequence>
<dbReference type="NCBIfam" id="NF005559">
    <property type="entry name" value="PRK07231.1"/>
    <property type="match status" value="1"/>
</dbReference>
<dbReference type="PROSITE" id="PS00061">
    <property type="entry name" value="ADH_SHORT"/>
    <property type="match status" value="1"/>
</dbReference>
<dbReference type="RefSeq" id="WP_157589347.1">
    <property type="nucleotide sequence ID" value="NZ_WPIN01000016.1"/>
</dbReference>
<comment type="caution">
    <text evidence="2">The sequence shown here is derived from an EMBL/GenBank/DDBJ whole genome shotgun (WGS) entry which is preliminary data.</text>
</comment>
<dbReference type="AlphaFoldDB" id="A0A7K1SL43"/>
<dbReference type="FunFam" id="3.40.50.720:FF:000084">
    <property type="entry name" value="Short-chain dehydrogenase reductase"/>
    <property type="match status" value="1"/>
</dbReference>